<comment type="similarity">
    <text evidence="1">Belongs to the ATP-dependent AMP-binding enzyme family.</text>
</comment>
<evidence type="ECO:0000313" key="6">
    <source>
        <dbReference type="WBParaSite" id="NBR_0000561701-mRNA-1"/>
    </source>
</evidence>
<reference evidence="6" key="1">
    <citation type="submission" date="2017-02" db="UniProtKB">
        <authorList>
            <consortium name="WormBaseParasite"/>
        </authorList>
    </citation>
    <scope>IDENTIFICATION</scope>
</reference>
<sequence>MVLGRRVIVWRTVVRNVASANQNLIVRAGLAKKPQKTLFIDGDRVISYGEFQNRAGSYASVLSGTYNVSKGDRVLCRTSKTLDSVALYMACVQLGAIYIPVNPKYTQAETEHYVKDSTPRVMVTCDDAKDKVFRERIPSVVNENKLSKEVRNAKAVYDVEHVKSDDVACVCYTSGTTGLPKGAMLTHGSLSSNAEALVDAWRFSENDKLLHMLPFYHVHGMFISLNCSLFSHSSVIWRERFSVDDCLKCLPHSTVMMGVPTFYSRLLSSTKFNASVLQNMRLFVSGSAPLSTPVWEQFHSRTGHEILERYGMTEAQVICSNLYDDRRPGKVGKPIGDTKLRLNENGGVEIKSSALFGGYWMNPTKTAQEFTSDGYFITGDIGAIDKDGFVSILGRGKDLVISGGFNIYPKEVEDCLDRLPNVKESAVIGVPDEDLGEVVAAVVCLDSSRGLSEIEKEREIITALKDVLAHYKVPRRVFFLPQLPRNSMAKVQKNLLREQYKFCEQKGESKC</sequence>
<dbReference type="Pfam" id="PF13193">
    <property type="entry name" value="AMP-binding_C"/>
    <property type="match status" value="1"/>
</dbReference>
<dbReference type="Gene3D" id="3.40.50.12780">
    <property type="entry name" value="N-terminal domain of ligase-like"/>
    <property type="match status" value="1"/>
</dbReference>
<dbReference type="InterPro" id="IPR042099">
    <property type="entry name" value="ANL_N_sf"/>
</dbReference>
<evidence type="ECO:0000313" key="4">
    <source>
        <dbReference type="EMBL" id="VDL69207.1"/>
    </source>
</evidence>
<dbReference type="InterPro" id="IPR000873">
    <property type="entry name" value="AMP-dep_synth/lig_dom"/>
</dbReference>
<feature type="domain" description="AMP-binding enzyme C-terminal" evidence="3">
    <location>
        <begin position="411"/>
        <end position="489"/>
    </location>
</feature>
<reference evidence="4 5" key="2">
    <citation type="submission" date="2018-11" db="EMBL/GenBank/DDBJ databases">
        <authorList>
            <consortium name="Pathogen Informatics"/>
        </authorList>
    </citation>
    <scope>NUCLEOTIDE SEQUENCE [LARGE SCALE GENOMIC DNA]</scope>
</reference>
<evidence type="ECO:0000256" key="1">
    <source>
        <dbReference type="ARBA" id="ARBA00006432"/>
    </source>
</evidence>
<dbReference type="OMA" id="KGKWFKT"/>
<keyword evidence="5" id="KW-1185">Reference proteome</keyword>
<dbReference type="STRING" id="27835.A0A0N4XSW3"/>
<dbReference type="Gene3D" id="3.30.300.30">
    <property type="match status" value="1"/>
</dbReference>
<evidence type="ECO:0000259" key="3">
    <source>
        <dbReference type="Pfam" id="PF13193"/>
    </source>
</evidence>
<dbReference type="WBParaSite" id="NBR_0000561701-mRNA-1">
    <property type="protein sequence ID" value="NBR_0000561701-mRNA-1"/>
    <property type="gene ID" value="NBR_0000561701"/>
</dbReference>
<gene>
    <name evidence="4" type="ORF">NBR_LOCUS5618</name>
</gene>
<name>A0A0N4XSW3_NIPBR</name>
<dbReference type="SUPFAM" id="SSF56801">
    <property type="entry name" value="Acetyl-CoA synthetase-like"/>
    <property type="match status" value="1"/>
</dbReference>
<dbReference type="Pfam" id="PF00501">
    <property type="entry name" value="AMP-binding"/>
    <property type="match status" value="1"/>
</dbReference>
<dbReference type="InterPro" id="IPR025110">
    <property type="entry name" value="AMP-bd_C"/>
</dbReference>
<dbReference type="CDD" id="cd05941">
    <property type="entry name" value="MCS"/>
    <property type="match status" value="1"/>
</dbReference>
<accession>A0A0N4XSW3</accession>
<dbReference type="AlphaFoldDB" id="A0A0N4XSW3"/>
<dbReference type="GO" id="GO:0006631">
    <property type="term" value="P:fatty acid metabolic process"/>
    <property type="evidence" value="ECO:0007669"/>
    <property type="project" value="TreeGrafter"/>
</dbReference>
<dbReference type="Proteomes" id="UP000271162">
    <property type="component" value="Unassembled WGS sequence"/>
</dbReference>
<dbReference type="InterPro" id="IPR045851">
    <property type="entry name" value="AMP-bd_C_sf"/>
</dbReference>
<proteinExistence type="inferred from homology"/>
<dbReference type="InterPro" id="IPR020845">
    <property type="entry name" value="AMP-binding_CS"/>
</dbReference>
<feature type="domain" description="AMP-dependent synthetase/ligase" evidence="2">
    <location>
        <begin position="30"/>
        <end position="353"/>
    </location>
</feature>
<dbReference type="PANTHER" id="PTHR43201:SF8">
    <property type="entry name" value="ACYL-COA SYNTHETASE FAMILY MEMBER 3"/>
    <property type="match status" value="1"/>
</dbReference>
<dbReference type="PANTHER" id="PTHR43201">
    <property type="entry name" value="ACYL-COA SYNTHETASE"/>
    <property type="match status" value="1"/>
</dbReference>
<protein>
    <submittedName>
        <fullName evidence="6">Malonate--CoA ligase</fullName>
    </submittedName>
</protein>
<evidence type="ECO:0000259" key="2">
    <source>
        <dbReference type="Pfam" id="PF00501"/>
    </source>
</evidence>
<dbReference type="EMBL" id="UYSL01019751">
    <property type="protein sequence ID" value="VDL69207.1"/>
    <property type="molecule type" value="Genomic_DNA"/>
</dbReference>
<dbReference type="NCBIfam" id="NF005702">
    <property type="entry name" value="PRK07514.1"/>
    <property type="match status" value="1"/>
</dbReference>
<organism evidence="6">
    <name type="scientific">Nippostrongylus brasiliensis</name>
    <name type="common">Rat hookworm</name>
    <dbReference type="NCBI Taxonomy" id="27835"/>
    <lineage>
        <taxon>Eukaryota</taxon>
        <taxon>Metazoa</taxon>
        <taxon>Ecdysozoa</taxon>
        <taxon>Nematoda</taxon>
        <taxon>Chromadorea</taxon>
        <taxon>Rhabditida</taxon>
        <taxon>Rhabditina</taxon>
        <taxon>Rhabditomorpha</taxon>
        <taxon>Strongyloidea</taxon>
        <taxon>Heligmosomidae</taxon>
        <taxon>Nippostrongylus</taxon>
    </lineage>
</organism>
<dbReference type="GO" id="GO:0031956">
    <property type="term" value="F:medium-chain fatty acid-CoA ligase activity"/>
    <property type="evidence" value="ECO:0007669"/>
    <property type="project" value="TreeGrafter"/>
</dbReference>
<dbReference type="PROSITE" id="PS00455">
    <property type="entry name" value="AMP_BINDING"/>
    <property type="match status" value="1"/>
</dbReference>
<evidence type="ECO:0000313" key="5">
    <source>
        <dbReference type="Proteomes" id="UP000271162"/>
    </source>
</evidence>